<dbReference type="Proteomes" id="UP000287741">
    <property type="component" value="Segment"/>
</dbReference>
<proteinExistence type="predicted"/>
<dbReference type="EMBL" id="MK286578">
    <property type="protein sequence ID" value="AZV00138.1"/>
    <property type="molecule type" value="Genomic_DNA"/>
</dbReference>
<sequence length="248" mass="28074">MPMKTHVMKFVPFNQALIGKEVLYVFPLPYGPRCLVRTNGTDLEVVNADTTENLTGFVPDLEDHIRSLYSAMFSEPNPKYTRNGEQVVFPFMVFDVILHDRSASSNDDGSADGVRAALEDWDDIGVPMKAEKAAMTILCAMLDEEFIAGKTVHDLWWQRAWIKRGLVACGLANPYVYPRPPLKWLTQSPRDWAWESGGIASDLPDVNWDMIYNVFRRKYRAALLADVWQGWKVGGGAFRILTEGEVEI</sequence>
<evidence type="ECO:0000313" key="2">
    <source>
        <dbReference type="Proteomes" id="UP000287741"/>
    </source>
</evidence>
<evidence type="ECO:0000313" key="1">
    <source>
        <dbReference type="EMBL" id="AZV00138.1"/>
    </source>
</evidence>
<protein>
    <submittedName>
        <fullName evidence="1">Uncharacterized protein</fullName>
    </submittedName>
</protein>
<reference evidence="1 2" key="1">
    <citation type="submission" date="2018-12" db="EMBL/GenBank/DDBJ databases">
        <title>Complete genome of Salmonella siphophage Season12.</title>
        <authorList>
            <person name="Xie Y."/>
            <person name="O'Leary C.J."/>
            <person name="Liu M."/>
            <person name="Gill J.J."/>
        </authorList>
    </citation>
    <scope>NUCLEOTIDE SEQUENCE [LARGE SCALE GENOMIC DNA]</scope>
</reference>
<name>A0A3T0IJ81_9CAUD</name>
<organism evidence="1 2">
    <name type="scientific">Salmonella phage Season12</name>
    <dbReference type="NCBI Taxonomy" id="2500556"/>
    <lineage>
        <taxon>Viruses</taxon>
        <taxon>Duplodnaviria</taxon>
        <taxon>Heunggongvirae</taxon>
        <taxon>Uroviricota</taxon>
        <taxon>Caudoviricetes</taxon>
        <taxon>Casjensviridae</taxon>
        <taxon>Chivirus</taxon>
        <taxon>Chivirus FSLSP030</taxon>
    </lineage>
</organism>
<accession>A0A3T0IJ81</accession>
<gene>
    <name evidence="1" type="ORF">CPT_Season12_056</name>
</gene>